<dbReference type="KEGG" id="palw:PSAL_022690"/>
<gene>
    <name evidence="1" type="ORF">PSAL_022690</name>
</gene>
<dbReference type="EMBL" id="CP060436">
    <property type="protein sequence ID" value="QPM91026.1"/>
    <property type="molecule type" value="Genomic_DNA"/>
</dbReference>
<proteinExistence type="predicted"/>
<organism evidence="1 2">
    <name type="scientific">Pseudooceanicola algae</name>
    <dbReference type="NCBI Taxonomy" id="1537215"/>
    <lineage>
        <taxon>Bacteria</taxon>
        <taxon>Pseudomonadati</taxon>
        <taxon>Pseudomonadota</taxon>
        <taxon>Alphaproteobacteria</taxon>
        <taxon>Rhodobacterales</taxon>
        <taxon>Paracoccaceae</taxon>
        <taxon>Pseudooceanicola</taxon>
    </lineage>
</organism>
<dbReference type="RefSeq" id="WP_119837816.1">
    <property type="nucleotide sequence ID" value="NZ_CP060436.1"/>
</dbReference>
<dbReference type="AlphaFoldDB" id="A0A418SKM4"/>
<keyword evidence="2" id="KW-1185">Reference proteome</keyword>
<sequence>MTTYLPKDVTDGLHAARKQDMARKSRLRVEADGRSFAVLRRWQGGFAVDASVVPPLRGLVDLFEGSSPIASCLIIAAEAEDGEMHYEFKRATAMRHSAPLDFQKDDDAPVALIGQ</sequence>
<reference evidence="1 2" key="1">
    <citation type="submission" date="2020-08" db="EMBL/GenBank/DDBJ databases">
        <title>Genome sequence of Rhodobacteraceae bacterium Lw-13e.</title>
        <authorList>
            <person name="Poehlein A."/>
            <person name="Wolter L."/>
            <person name="Daniel R."/>
            <person name="Brinkhoff T."/>
        </authorList>
    </citation>
    <scope>NUCLEOTIDE SEQUENCE [LARGE SCALE GENOMIC DNA]</scope>
    <source>
        <strain evidence="1 2">Lw-13e</strain>
    </source>
</reference>
<dbReference type="Proteomes" id="UP000283786">
    <property type="component" value="Chromosome"/>
</dbReference>
<evidence type="ECO:0000313" key="2">
    <source>
        <dbReference type="Proteomes" id="UP000283786"/>
    </source>
</evidence>
<evidence type="ECO:0000313" key="1">
    <source>
        <dbReference type="EMBL" id="QPM91026.1"/>
    </source>
</evidence>
<protein>
    <submittedName>
        <fullName evidence="1">Uncharacterized protein</fullName>
    </submittedName>
</protein>
<accession>A0A418SKM4</accession>
<dbReference type="OrthoDB" id="7658488at2"/>
<name>A0A418SKM4_9RHOB</name>